<dbReference type="CDD" id="cd22268">
    <property type="entry name" value="DPBB_RlpA-like"/>
    <property type="match status" value="1"/>
</dbReference>
<evidence type="ECO:0000313" key="7">
    <source>
        <dbReference type="EMBL" id="OAJ52568.1"/>
    </source>
</evidence>
<evidence type="ECO:0000313" key="10">
    <source>
        <dbReference type="Proteomes" id="UP000078116"/>
    </source>
</evidence>
<proteinExistence type="inferred from homology"/>
<dbReference type="GO" id="GO:0071555">
    <property type="term" value="P:cell wall organization"/>
    <property type="evidence" value="ECO:0007669"/>
    <property type="project" value="UniProtKB-KW"/>
</dbReference>
<dbReference type="NCBIfam" id="TIGR00413">
    <property type="entry name" value="rlpA"/>
    <property type="match status" value="1"/>
</dbReference>
<dbReference type="Pfam" id="PF03330">
    <property type="entry name" value="DPBB_1"/>
    <property type="match status" value="1"/>
</dbReference>
<sequence length="208" mass="21926">MNSYINSISGAKRRVSIVALFGLMLVLAGCAQQSVEPASLSDRGAVARTSRDTAAPSADDDSTSRPLDVSRGEPKPTPPADDGELSSMAACACGKSFEQTGRATWYGNLFHGRRTASGERYDMHAFTAAHRTLPLGACVRVTALGSARSVIVRINDRGPFVRGRIIDLSYAAAQSLGMVAAGNAQVKLERIAPQRQASAGRVCSERGT</sequence>
<accession>A0A1A9N7L3</accession>
<name>A0A1A9N7L3_9BURK</name>
<dbReference type="EMBL" id="LXJZ01000231">
    <property type="protein sequence ID" value="OAJ52568.1"/>
    <property type="molecule type" value="Genomic_DNA"/>
</dbReference>
<dbReference type="GO" id="GO:0008932">
    <property type="term" value="F:lytic endotransglycosylase activity"/>
    <property type="evidence" value="ECO:0007669"/>
    <property type="project" value="UniProtKB-UniRule"/>
</dbReference>
<feature type="region of interest" description="Disordered" evidence="5">
    <location>
        <begin position="38"/>
        <end position="85"/>
    </location>
</feature>
<dbReference type="EC" id="4.2.2.-" evidence="3"/>
<keyword evidence="1 3" id="KW-0456">Lyase</keyword>
<dbReference type="InterPro" id="IPR034718">
    <property type="entry name" value="RlpA"/>
</dbReference>
<evidence type="ECO:0000313" key="8">
    <source>
        <dbReference type="EMBL" id="OAJ59172.1"/>
    </source>
</evidence>
<evidence type="ECO:0000256" key="3">
    <source>
        <dbReference type="HAMAP-Rule" id="MF_02071"/>
    </source>
</evidence>
<gene>
    <name evidence="3" type="primary">rlpA</name>
    <name evidence="7" type="ORF">A6V36_14290</name>
    <name evidence="8" type="ORF">A6V37_27930</name>
</gene>
<dbReference type="Proteomes" id="UP000077961">
    <property type="component" value="Unassembled WGS sequence"/>
</dbReference>
<comment type="similarity">
    <text evidence="3 4">Belongs to the RlpA family.</text>
</comment>
<dbReference type="Proteomes" id="UP000078116">
    <property type="component" value="Unassembled WGS sequence"/>
</dbReference>
<dbReference type="PANTHER" id="PTHR34183">
    <property type="entry name" value="ENDOLYTIC PEPTIDOGLYCAN TRANSGLYCOSYLASE RLPA"/>
    <property type="match status" value="1"/>
</dbReference>
<evidence type="ECO:0000259" key="6">
    <source>
        <dbReference type="Pfam" id="PF03330"/>
    </source>
</evidence>
<comment type="function">
    <text evidence="3">Lytic transglycosylase with a strong preference for naked glycan strands that lack stem peptides.</text>
</comment>
<dbReference type="PANTHER" id="PTHR34183:SF1">
    <property type="entry name" value="ENDOLYTIC PEPTIDOGLYCAN TRANSGLYCOSYLASE RLPA"/>
    <property type="match status" value="1"/>
</dbReference>
<dbReference type="InterPro" id="IPR012997">
    <property type="entry name" value="RplA"/>
</dbReference>
<dbReference type="SUPFAM" id="SSF50685">
    <property type="entry name" value="Barwin-like endoglucanases"/>
    <property type="match status" value="1"/>
</dbReference>
<dbReference type="GO" id="GO:0000270">
    <property type="term" value="P:peptidoglycan metabolic process"/>
    <property type="evidence" value="ECO:0007669"/>
    <property type="project" value="UniProtKB-UniRule"/>
</dbReference>
<evidence type="ECO:0000256" key="2">
    <source>
        <dbReference type="ARBA" id="ARBA00023316"/>
    </source>
</evidence>
<dbReference type="Gene3D" id="2.40.40.10">
    <property type="entry name" value="RlpA-like domain"/>
    <property type="match status" value="1"/>
</dbReference>
<dbReference type="AlphaFoldDB" id="A0A1A9N7L3"/>
<dbReference type="RefSeq" id="WP_064272017.1">
    <property type="nucleotide sequence ID" value="NZ_LXJZ01000231.1"/>
</dbReference>
<dbReference type="EMBL" id="LXKA01000287">
    <property type="protein sequence ID" value="OAJ59172.1"/>
    <property type="molecule type" value="Genomic_DNA"/>
</dbReference>
<comment type="caution">
    <text evidence="8">The sequence shown here is derived from an EMBL/GenBank/DDBJ whole genome shotgun (WGS) entry which is preliminary data.</text>
</comment>
<evidence type="ECO:0000256" key="1">
    <source>
        <dbReference type="ARBA" id="ARBA00023239"/>
    </source>
</evidence>
<evidence type="ECO:0000313" key="9">
    <source>
        <dbReference type="Proteomes" id="UP000077961"/>
    </source>
</evidence>
<reference evidence="9 10" key="1">
    <citation type="submission" date="2016-04" db="EMBL/GenBank/DDBJ databases">
        <title>Reclassification of Paraburkholderia panaciterrae (Farh et al. 2015) Dobritsa &amp; Samadpour 2016 as a later homotypic synonym of Paraburkholderia ginsengiterrae (Farh et al. 2015) Dobritsa &amp; Samadpour 2016.</title>
        <authorList>
            <person name="Dobritsa A.P."/>
            <person name="Kutumbaka K."/>
            <person name="Samadpour M."/>
        </authorList>
    </citation>
    <scope>NUCLEOTIDE SEQUENCE [LARGE SCALE GENOMIC DNA]</scope>
    <source>
        <strain evidence="8 10">DCY85</strain>
        <strain evidence="7 9">DCY85-1</strain>
    </source>
</reference>
<protein>
    <recommendedName>
        <fullName evidence="3">Endolytic peptidoglycan transglycosylase RlpA</fullName>
        <ecNumber evidence="3">4.2.2.-</ecNumber>
    </recommendedName>
</protein>
<dbReference type="HAMAP" id="MF_02071">
    <property type="entry name" value="RlpA"/>
    <property type="match status" value="1"/>
</dbReference>
<evidence type="ECO:0000256" key="5">
    <source>
        <dbReference type="SAM" id="MobiDB-lite"/>
    </source>
</evidence>
<feature type="domain" description="RlpA-like protein double-psi beta-barrel" evidence="6">
    <location>
        <begin position="99"/>
        <end position="187"/>
    </location>
</feature>
<dbReference type="InterPro" id="IPR036908">
    <property type="entry name" value="RlpA-like_sf"/>
</dbReference>
<dbReference type="STRING" id="1462993.A6V36_14290"/>
<dbReference type="InterPro" id="IPR009009">
    <property type="entry name" value="RlpA-like_DPBB"/>
</dbReference>
<dbReference type="OrthoDB" id="9779128at2"/>
<keyword evidence="2 3" id="KW-0961">Cell wall biogenesis/degradation</keyword>
<evidence type="ECO:0000256" key="4">
    <source>
        <dbReference type="RuleBase" id="RU003495"/>
    </source>
</evidence>
<keyword evidence="9" id="KW-1185">Reference proteome</keyword>
<organism evidence="8 10">
    <name type="scientific">Paraburkholderia ginsengiterrae</name>
    <dbReference type="NCBI Taxonomy" id="1462993"/>
    <lineage>
        <taxon>Bacteria</taxon>
        <taxon>Pseudomonadati</taxon>
        <taxon>Pseudomonadota</taxon>
        <taxon>Betaproteobacteria</taxon>
        <taxon>Burkholderiales</taxon>
        <taxon>Burkholderiaceae</taxon>
        <taxon>Paraburkholderia</taxon>
    </lineage>
</organism>